<protein>
    <submittedName>
        <fullName evidence="1">Transcriptional regulator</fullName>
    </submittedName>
</protein>
<dbReference type="AlphaFoldDB" id="A0A074KWY6"/>
<dbReference type="EMBL" id="JMIH01000024">
    <property type="protein sequence ID" value="KEO72725.1"/>
    <property type="molecule type" value="Genomic_DNA"/>
</dbReference>
<dbReference type="Gene3D" id="2.30.110.10">
    <property type="entry name" value="Electron Transport, Fmn-binding Protein, Chain A"/>
    <property type="match status" value="1"/>
</dbReference>
<dbReference type="eggNOG" id="COG2808">
    <property type="taxonomic scope" value="Bacteria"/>
</dbReference>
<organism evidence="1 2">
    <name type="scientific">Anditalea andensis</name>
    <dbReference type="NCBI Taxonomy" id="1048983"/>
    <lineage>
        <taxon>Bacteria</taxon>
        <taxon>Pseudomonadati</taxon>
        <taxon>Bacteroidota</taxon>
        <taxon>Cytophagia</taxon>
        <taxon>Cytophagales</taxon>
        <taxon>Cytophagaceae</taxon>
        <taxon>Anditalea</taxon>
    </lineage>
</organism>
<evidence type="ECO:0000313" key="1">
    <source>
        <dbReference type="EMBL" id="KEO72725.1"/>
    </source>
</evidence>
<name>A0A074KWY6_9BACT</name>
<dbReference type="PANTHER" id="PTHR35802:SF1">
    <property type="entry name" value="PROTEASE SYNTHASE AND SPORULATION PROTEIN PAI 2"/>
    <property type="match status" value="1"/>
</dbReference>
<evidence type="ECO:0000313" key="2">
    <source>
        <dbReference type="Proteomes" id="UP000027821"/>
    </source>
</evidence>
<dbReference type="PANTHER" id="PTHR35802">
    <property type="entry name" value="PROTEASE SYNTHASE AND SPORULATION PROTEIN PAI 2"/>
    <property type="match status" value="1"/>
</dbReference>
<dbReference type="Pfam" id="PF04299">
    <property type="entry name" value="FMN_bind_2"/>
    <property type="match status" value="1"/>
</dbReference>
<accession>A0A074KWY6</accession>
<dbReference type="Proteomes" id="UP000027821">
    <property type="component" value="Unassembled WGS sequence"/>
</dbReference>
<gene>
    <name evidence="1" type="ORF">EL17_18515</name>
</gene>
<dbReference type="InterPro" id="IPR012349">
    <property type="entry name" value="Split_barrel_FMN-bd"/>
</dbReference>
<proteinExistence type="predicted"/>
<comment type="caution">
    <text evidence="1">The sequence shown here is derived from an EMBL/GenBank/DDBJ whole genome shotgun (WGS) entry which is preliminary data.</text>
</comment>
<keyword evidence="2" id="KW-1185">Reference proteome</keyword>
<sequence length="205" mass="23711">MYIPKVNLSTDKSEIIEFMKRFSFATIITSKGNFPTATHLPFVVTTKGDQIVLTSHFAKANGHWQDIENNSVLVIFSEPHAYVSTKNYDKELNVPTWNYISIHAYGKGKLIIEQEKTFEILEATIDNYETEYRQNWDNFPEEYKLKMSKGIVAFEILLTDLQAKKKLSQNRTGTEQKKIIETLSNSKDTNEIIIAEYMKKNLTDK</sequence>
<dbReference type="InterPro" id="IPR007396">
    <property type="entry name" value="TR_PAI2-type"/>
</dbReference>
<reference evidence="1 2" key="1">
    <citation type="submission" date="2014-04" db="EMBL/GenBank/DDBJ databases">
        <title>Characterization and application of a salt tolerant electro-active bacterium.</title>
        <authorList>
            <person name="Yang L."/>
            <person name="Wei S."/>
            <person name="Tay Q.X.M."/>
        </authorList>
    </citation>
    <scope>NUCLEOTIDE SEQUENCE [LARGE SCALE GENOMIC DNA]</scope>
    <source>
        <strain evidence="1 2">LY1</strain>
    </source>
</reference>
<dbReference type="PIRSF" id="PIRSF010372">
    <property type="entry name" value="PaiB"/>
    <property type="match status" value="1"/>
</dbReference>
<dbReference type="OrthoDB" id="9794948at2"/>
<dbReference type="SUPFAM" id="SSF50475">
    <property type="entry name" value="FMN-binding split barrel"/>
    <property type="match status" value="1"/>
</dbReference>
<dbReference type="RefSeq" id="WP_035077479.1">
    <property type="nucleotide sequence ID" value="NZ_JMIH01000024.1"/>
</dbReference>